<feature type="domain" description="FH2" evidence="3">
    <location>
        <begin position="125"/>
        <end position="513"/>
    </location>
</feature>
<dbReference type="Gene3D" id="1.20.58.2220">
    <property type="entry name" value="Formin, FH2 domain"/>
    <property type="match status" value="1"/>
</dbReference>
<evidence type="ECO:0000256" key="2">
    <source>
        <dbReference type="SAM" id="MobiDB-lite"/>
    </source>
</evidence>
<feature type="coiled-coil region" evidence="1">
    <location>
        <begin position="411"/>
        <end position="438"/>
    </location>
</feature>
<proteinExistence type="predicted"/>
<accession>A0A6P7HGB7</accession>
<dbReference type="GeneID" id="114427182"/>
<name>A0A6P7HGB7_9TELE</name>
<dbReference type="Proteomes" id="UP000515145">
    <property type="component" value="Chromosome 22"/>
</dbReference>
<evidence type="ECO:0000256" key="1">
    <source>
        <dbReference type="SAM" id="Coils"/>
    </source>
</evidence>
<dbReference type="Pfam" id="PF02181">
    <property type="entry name" value="FH2"/>
    <property type="match status" value="1"/>
</dbReference>
<reference evidence="5" key="2">
    <citation type="submission" date="2025-08" db="UniProtKB">
        <authorList>
            <consortium name="RefSeq"/>
        </authorList>
    </citation>
    <scope>IDENTIFICATION</scope>
</reference>
<evidence type="ECO:0000313" key="5">
    <source>
        <dbReference type="RefSeq" id="XP_028250856.1"/>
    </source>
</evidence>
<dbReference type="InterPro" id="IPR015425">
    <property type="entry name" value="FH2_Formin"/>
</dbReference>
<dbReference type="InterPro" id="IPR042201">
    <property type="entry name" value="FH2_Formin_sf"/>
</dbReference>
<dbReference type="PANTHER" id="PTHR46345">
    <property type="entry name" value="INVERTED FORMIN-2"/>
    <property type="match status" value="1"/>
</dbReference>
<dbReference type="PANTHER" id="PTHR46345:SF5">
    <property type="entry name" value="INVERTED FORMIN-2"/>
    <property type="match status" value="1"/>
</dbReference>
<keyword evidence="4" id="KW-1185">Reference proteome</keyword>
<dbReference type="RefSeq" id="XP_028250856.1">
    <property type="nucleotide sequence ID" value="XM_028395055.1"/>
</dbReference>
<protein>
    <submittedName>
        <fullName evidence="5">Inverted formin-2-like</fullName>
    </submittedName>
</protein>
<gene>
    <name evidence="5" type="primary">LOC114427182</name>
</gene>
<keyword evidence="1" id="KW-0175">Coiled coil</keyword>
<dbReference type="SMART" id="SM00498">
    <property type="entry name" value="FH2"/>
    <property type="match status" value="1"/>
</dbReference>
<dbReference type="PROSITE" id="PS51444">
    <property type="entry name" value="FH2"/>
    <property type="match status" value="1"/>
</dbReference>
<evidence type="ECO:0000313" key="4">
    <source>
        <dbReference type="Proteomes" id="UP000515145"/>
    </source>
</evidence>
<dbReference type="AlphaFoldDB" id="A0A6P7HGB7"/>
<feature type="region of interest" description="Disordered" evidence="2">
    <location>
        <begin position="498"/>
        <end position="531"/>
    </location>
</feature>
<evidence type="ECO:0000259" key="3">
    <source>
        <dbReference type="PROSITE" id="PS51444"/>
    </source>
</evidence>
<feature type="compositionally biased region" description="Pro residues" evidence="2">
    <location>
        <begin position="54"/>
        <end position="106"/>
    </location>
</feature>
<sequence>MQRLMFFKGKISVDHYELDGAVVRVHKAVQTGLDQKDTDKPETIIASSQKPVCAAPPPLPPPPPPLPPNMTAPPPPPPPPPPLPGGIGVGPPPPLPLPGMDAGPPPPPGMIVSQSSQALGCGAPTKAGRCPTLRMKKLNWQKLRSVTDGHSMWASVQKEPPPPKPDYSSIEQLFCLPVTEHKDKGAAAPVNKEPKEITFIDPKKNLNLNIFLKQFKCTNEEFVAMIQNGDRTKFDVEVLKQLLKLLPEKHEIENLKSFQGERDKLANVDRFYTSLLSVPCYQLRIECMMLCEETALVLDMLKPKVKLVEEACQSLRVSTLMPRFCRLILDVGNFLNYGSHTGNAEGFKLSSLLKLTETKANKSRITLLHHILEEAEANHPELLALPDDVEICEKAAGVNLESVQLETSALLKRLNETGKKVSNSVEEVKEQYAKLLQENLLACETLSEKFTEIQMKRSDLASYLCEDSSQLSLEELFSTISTFRGLFIKALKENKTRKEQAAKAEKRKKQLAEEESKRQKGENGKNIKKGFEPQNDGCIIDNLLADISKGFNLRKTRPRCDLGSSAKSVGKEATRTATTSAPSKRQKEGHQVTGEVNGFRS</sequence>
<feature type="region of interest" description="Disordered" evidence="2">
    <location>
        <begin position="48"/>
        <end position="106"/>
    </location>
</feature>
<feature type="region of interest" description="Disordered" evidence="2">
    <location>
        <begin position="562"/>
        <end position="601"/>
    </location>
</feature>
<reference evidence="4" key="1">
    <citation type="submission" date="2024-06" db="UniProtKB">
        <authorList>
            <consortium name="RefSeq"/>
        </authorList>
    </citation>
    <scope>NUCLEOTIDE SEQUENCE [LARGE SCALE GENOMIC DNA]</scope>
</reference>
<organism evidence="4 5">
    <name type="scientific">Parambassis ranga</name>
    <name type="common">Indian glassy fish</name>
    <dbReference type="NCBI Taxonomy" id="210632"/>
    <lineage>
        <taxon>Eukaryota</taxon>
        <taxon>Metazoa</taxon>
        <taxon>Chordata</taxon>
        <taxon>Craniata</taxon>
        <taxon>Vertebrata</taxon>
        <taxon>Euteleostomi</taxon>
        <taxon>Actinopterygii</taxon>
        <taxon>Neopterygii</taxon>
        <taxon>Teleostei</taxon>
        <taxon>Neoteleostei</taxon>
        <taxon>Acanthomorphata</taxon>
        <taxon>Ovalentaria</taxon>
        <taxon>Ambassidae</taxon>
        <taxon>Parambassis</taxon>
    </lineage>
</organism>
<dbReference type="SUPFAM" id="SSF101447">
    <property type="entry name" value="Formin homology 2 domain (FH2 domain)"/>
    <property type="match status" value="1"/>
</dbReference>
<dbReference type="InParanoid" id="A0A6P7HGB7"/>
<dbReference type="OrthoDB" id="26518at2759"/>